<comment type="caution">
    <text evidence="3">The sequence shown here is derived from an EMBL/GenBank/DDBJ whole genome shotgun (WGS) entry which is preliminary data.</text>
</comment>
<proteinExistence type="predicted"/>
<dbReference type="Pfam" id="PF00379">
    <property type="entry name" value="Chitin_bind_4"/>
    <property type="match status" value="1"/>
</dbReference>
<dbReference type="GO" id="GO:0031012">
    <property type="term" value="C:extracellular matrix"/>
    <property type="evidence" value="ECO:0007669"/>
    <property type="project" value="TreeGrafter"/>
</dbReference>
<dbReference type="PANTHER" id="PTHR12236:SF79">
    <property type="entry name" value="CUTICULAR PROTEIN 50CB-RELATED"/>
    <property type="match status" value="1"/>
</dbReference>
<sequence>TFLVALVALSQVAADDYGHQPSYNAPTPYSFSYGVNDDYSKASFGQSEKGDGKAVEGYYTVDLPDGRTQTVKYSADHHKGYVAEVSYSGKAQYAKGGPAETFFKGGHGGGGGYH</sequence>
<dbReference type="InterPro" id="IPR000618">
    <property type="entry name" value="Insect_cuticle"/>
</dbReference>
<dbReference type="PANTHER" id="PTHR12236">
    <property type="entry name" value="STRUCTURAL CONTITUENT OF CUTICLE"/>
    <property type="match status" value="1"/>
</dbReference>
<dbReference type="Proteomes" id="UP001497623">
    <property type="component" value="Unassembled WGS sequence"/>
</dbReference>
<dbReference type="PRINTS" id="PR00947">
    <property type="entry name" value="CUTICLE"/>
</dbReference>
<evidence type="ECO:0000256" key="2">
    <source>
        <dbReference type="PROSITE-ProRule" id="PRU00497"/>
    </source>
</evidence>
<feature type="non-terminal residue" evidence="3">
    <location>
        <position position="1"/>
    </location>
</feature>
<evidence type="ECO:0000313" key="3">
    <source>
        <dbReference type="EMBL" id="CAL4128253.1"/>
    </source>
</evidence>
<dbReference type="AlphaFoldDB" id="A0AAV2RL48"/>
<gene>
    <name evidence="3" type="ORF">MNOR_LOCUS26007</name>
</gene>
<name>A0AAV2RL48_MEGNR</name>
<evidence type="ECO:0000256" key="1">
    <source>
        <dbReference type="ARBA" id="ARBA00022460"/>
    </source>
</evidence>
<evidence type="ECO:0008006" key="5">
    <source>
        <dbReference type="Google" id="ProtNLM"/>
    </source>
</evidence>
<dbReference type="PROSITE" id="PS51155">
    <property type="entry name" value="CHIT_BIND_RR_2"/>
    <property type="match status" value="1"/>
</dbReference>
<dbReference type="GO" id="GO:0005615">
    <property type="term" value="C:extracellular space"/>
    <property type="evidence" value="ECO:0007669"/>
    <property type="project" value="TreeGrafter"/>
</dbReference>
<evidence type="ECO:0000313" key="4">
    <source>
        <dbReference type="Proteomes" id="UP001497623"/>
    </source>
</evidence>
<dbReference type="GO" id="GO:0042302">
    <property type="term" value="F:structural constituent of cuticle"/>
    <property type="evidence" value="ECO:0007669"/>
    <property type="project" value="UniProtKB-UniRule"/>
</dbReference>
<protein>
    <recommendedName>
        <fullName evidence="5">Cuticle protein</fullName>
    </recommendedName>
</protein>
<keyword evidence="4" id="KW-1185">Reference proteome</keyword>
<dbReference type="InterPro" id="IPR051217">
    <property type="entry name" value="Insect_Cuticle_Struc_Prot"/>
</dbReference>
<dbReference type="EMBL" id="CAXKWB010025473">
    <property type="protein sequence ID" value="CAL4128253.1"/>
    <property type="molecule type" value="Genomic_DNA"/>
</dbReference>
<dbReference type="InterPro" id="IPR031311">
    <property type="entry name" value="CHIT_BIND_RR_consensus"/>
</dbReference>
<dbReference type="PROSITE" id="PS00233">
    <property type="entry name" value="CHIT_BIND_RR_1"/>
    <property type="match status" value="1"/>
</dbReference>
<organism evidence="3 4">
    <name type="scientific">Meganyctiphanes norvegica</name>
    <name type="common">Northern krill</name>
    <name type="synonym">Thysanopoda norvegica</name>
    <dbReference type="NCBI Taxonomy" id="48144"/>
    <lineage>
        <taxon>Eukaryota</taxon>
        <taxon>Metazoa</taxon>
        <taxon>Ecdysozoa</taxon>
        <taxon>Arthropoda</taxon>
        <taxon>Crustacea</taxon>
        <taxon>Multicrustacea</taxon>
        <taxon>Malacostraca</taxon>
        <taxon>Eumalacostraca</taxon>
        <taxon>Eucarida</taxon>
        <taxon>Euphausiacea</taxon>
        <taxon>Euphausiidae</taxon>
        <taxon>Meganyctiphanes</taxon>
    </lineage>
</organism>
<reference evidence="3 4" key="1">
    <citation type="submission" date="2024-05" db="EMBL/GenBank/DDBJ databases">
        <authorList>
            <person name="Wallberg A."/>
        </authorList>
    </citation>
    <scope>NUCLEOTIDE SEQUENCE [LARGE SCALE GENOMIC DNA]</scope>
</reference>
<keyword evidence="1 2" id="KW-0193">Cuticle</keyword>
<accession>A0AAV2RL48</accession>